<evidence type="ECO:0000256" key="10">
    <source>
        <dbReference type="SAM" id="SignalP"/>
    </source>
</evidence>
<keyword evidence="5 9" id="KW-1133">Transmembrane helix</keyword>
<name>A0A2T9Y6I6_9FUNG</name>
<dbReference type="InterPro" id="IPR015720">
    <property type="entry name" value="Emp24-like"/>
</dbReference>
<feature type="chain" id="PRO_5015682283" description="GOLD domain-containing protein" evidence="10">
    <location>
        <begin position="20"/>
        <end position="202"/>
    </location>
</feature>
<dbReference type="GO" id="GO:0016020">
    <property type="term" value="C:membrane"/>
    <property type="evidence" value="ECO:0007669"/>
    <property type="project" value="UniProtKB-SubCell"/>
</dbReference>
<feature type="transmembrane region" description="Helical" evidence="9">
    <location>
        <begin position="169"/>
        <end position="195"/>
    </location>
</feature>
<proteinExistence type="inferred from homology"/>
<dbReference type="OrthoDB" id="1929172at2759"/>
<dbReference type="STRING" id="61424.A0A2T9Y6I6"/>
<dbReference type="SMART" id="SM01190">
    <property type="entry name" value="EMP24_GP25L"/>
    <property type="match status" value="1"/>
</dbReference>
<keyword evidence="3 8" id="KW-0812">Transmembrane</keyword>
<dbReference type="PANTHER" id="PTHR22811">
    <property type="entry name" value="TRANSMEMBRANE EMP24 DOMAIN-CONTAINING PROTEIN"/>
    <property type="match status" value="1"/>
</dbReference>
<dbReference type="Proteomes" id="UP000245699">
    <property type="component" value="Unassembled WGS sequence"/>
</dbReference>
<dbReference type="InterPro" id="IPR009038">
    <property type="entry name" value="GOLD_dom"/>
</dbReference>
<comment type="caution">
    <text evidence="12">The sequence shown here is derived from an EMBL/GenBank/DDBJ whole genome shotgun (WGS) entry which is preliminary data.</text>
</comment>
<comment type="similarity">
    <text evidence="2 8">Belongs to the EMP24/GP25L family.</text>
</comment>
<dbReference type="AlphaFoldDB" id="A0A2T9Y6I6"/>
<keyword evidence="13" id="KW-1185">Reference proteome</keyword>
<gene>
    <name evidence="12" type="ORF">BB559_005786</name>
</gene>
<evidence type="ECO:0000256" key="6">
    <source>
        <dbReference type="ARBA" id="ARBA00023136"/>
    </source>
</evidence>
<dbReference type="Pfam" id="PF01105">
    <property type="entry name" value="EMP24_GP25L"/>
    <property type="match status" value="1"/>
</dbReference>
<evidence type="ECO:0000256" key="8">
    <source>
        <dbReference type="RuleBase" id="RU003827"/>
    </source>
</evidence>
<reference evidence="12 13" key="1">
    <citation type="journal article" date="2018" name="MBio">
        <title>Comparative Genomics Reveals the Core Gene Toolbox for the Fungus-Insect Symbiosis.</title>
        <authorList>
            <person name="Wang Y."/>
            <person name="Stata M."/>
            <person name="Wang W."/>
            <person name="Stajich J.E."/>
            <person name="White M.M."/>
            <person name="Moncalvo J.M."/>
        </authorList>
    </citation>
    <scope>NUCLEOTIDE SEQUENCE [LARGE SCALE GENOMIC DNA]</scope>
    <source>
        <strain evidence="12 13">AUS-77-4</strain>
    </source>
</reference>
<evidence type="ECO:0000256" key="1">
    <source>
        <dbReference type="ARBA" id="ARBA00004479"/>
    </source>
</evidence>
<organism evidence="12 13">
    <name type="scientific">Furculomyces boomerangus</name>
    <dbReference type="NCBI Taxonomy" id="61424"/>
    <lineage>
        <taxon>Eukaryota</taxon>
        <taxon>Fungi</taxon>
        <taxon>Fungi incertae sedis</taxon>
        <taxon>Zoopagomycota</taxon>
        <taxon>Kickxellomycotina</taxon>
        <taxon>Harpellomycetes</taxon>
        <taxon>Harpellales</taxon>
        <taxon>Harpellaceae</taxon>
        <taxon>Furculomyces</taxon>
    </lineage>
</organism>
<comment type="subcellular location">
    <subcellularLocation>
        <location evidence="7">Endomembrane system</location>
        <topology evidence="7">Single-pass membrane protein</topology>
    </subcellularLocation>
    <subcellularLocation>
        <location evidence="1 8">Membrane</location>
        <topology evidence="1 8">Single-pass type I membrane protein</topology>
    </subcellularLocation>
</comment>
<evidence type="ECO:0000313" key="13">
    <source>
        <dbReference type="Proteomes" id="UP000245699"/>
    </source>
</evidence>
<accession>A0A2T9Y6I6</accession>
<protein>
    <recommendedName>
        <fullName evidence="11">GOLD domain-containing protein</fullName>
    </recommendedName>
</protein>
<evidence type="ECO:0000313" key="12">
    <source>
        <dbReference type="EMBL" id="PVU87971.1"/>
    </source>
</evidence>
<evidence type="ECO:0000256" key="9">
    <source>
        <dbReference type="SAM" id="Phobius"/>
    </source>
</evidence>
<dbReference type="GO" id="GO:0012505">
    <property type="term" value="C:endomembrane system"/>
    <property type="evidence" value="ECO:0007669"/>
    <property type="project" value="UniProtKB-SubCell"/>
</dbReference>
<evidence type="ECO:0000256" key="7">
    <source>
        <dbReference type="ARBA" id="ARBA00037847"/>
    </source>
</evidence>
<evidence type="ECO:0000256" key="5">
    <source>
        <dbReference type="ARBA" id="ARBA00022989"/>
    </source>
</evidence>
<dbReference type="InterPro" id="IPR036598">
    <property type="entry name" value="GOLD_dom_sf"/>
</dbReference>
<evidence type="ECO:0000256" key="4">
    <source>
        <dbReference type="ARBA" id="ARBA00022729"/>
    </source>
</evidence>
<dbReference type="EMBL" id="MBFT01000671">
    <property type="protein sequence ID" value="PVU87971.1"/>
    <property type="molecule type" value="Genomic_DNA"/>
</dbReference>
<evidence type="ECO:0000256" key="3">
    <source>
        <dbReference type="ARBA" id="ARBA00022692"/>
    </source>
</evidence>
<sequence>MNKLLVAIISFISAINAIALSTWISANSEKCFYIHNDQPGQKMSLYFAVLEGGNFDIDFSIRDPLKSLVINEQTQRQGNLVFTANEIGEYGFCFSNKMSTIVDKLVDFEITVEDEARDPDLKSRNSNPAGDFGASRIYGDLHNIDRFQLYFKARENRNYNTVLSTEQRIWWYALLESSCVVLVAVLQVFSIQALFTAKKSRF</sequence>
<keyword evidence="4 10" id="KW-0732">Signal</keyword>
<dbReference type="SUPFAM" id="SSF101576">
    <property type="entry name" value="Supernatant protein factor (SPF), C-terminal domain"/>
    <property type="match status" value="1"/>
</dbReference>
<dbReference type="PROSITE" id="PS50866">
    <property type="entry name" value="GOLD"/>
    <property type="match status" value="1"/>
</dbReference>
<evidence type="ECO:0000256" key="2">
    <source>
        <dbReference type="ARBA" id="ARBA00007104"/>
    </source>
</evidence>
<keyword evidence="6 9" id="KW-0472">Membrane</keyword>
<evidence type="ECO:0000259" key="11">
    <source>
        <dbReference type="PROSITE" id="PS50866"/>
    </source>
</evidence>
<feature type="signal peptide" evidence="10">
    <location>
        <begin position="1"/>
        <end position="19"/>
    </location>
</feature>
<feature type="domain" description="GOLD" evidence="11">
    <location>
        <begin position="29"/>
        <end position="112"/>
    </location>
</feature>